<reference evidence="2" key="1">
    <citation type="submission" date="2024-07" db="EMBL/GenBank/DDBJ databases">
        <authorList>
            <person name="Kim Y.J."/>
            <person name="Jeong J.Y."/>
        </authorList>
    </citation>
    <scope>NUCLEOTIDE SEQUENCE</scope>
    <source>
        <strain evidence="2">GIHE-MW2</strain>
    </source>
</reference>
<name>A0AAU8JHY7_9CYAN</name>
<proteinExistence type="predicted"/>
<protein>
    <submittedName>
        <fullName evidence="2">DUF4384 domain-containing protein</fullName>
    </submittedName>
</protein>
<accession>A0AAU8JHY7</accession>
<dbReference type="InterPro" id="IPR025493">
    <property type="entry name" value="DUF4384"/>
</dbReference>
<evidence type="ECO:0000313" key="2">
    <source>
        <dbReference type="EMBL" id="XCM38834.1"/>
    </source>
</evidence>
<gene>
    <name evidence="2" type="ORF">ABWT76_001710</name>
</gene>
<sequence>MKTLQQLYDEYEGDFIDAMINRFKFSGKKELVFRNRFIKDNDGCLHQKLAQDYKKHLIDDESQDAGQIFRQTLAAICDKLEEMGCQPSKGADRWKNCRYWLREVMFKEWAKEQGLIGPGPEPPDTEQCWQELKEKVNTTTGLTVEIPALSNMGARPNRQRQEIPFKSNLIYRVDSPKTGHLILFEREPNGTIVCLCPSEFAPSSYHAGKETVLPHPDSEYQYFGSDELGWEQLVAVITPELPHFQWLEDSRKEALEVNQDHLAGLLDYVNGQPNAEVLYTEYLVVNA</sequence>
<dbReference type="EMBL" id="CP159837">
    <property type="protein sequence ID" value="XCM38834.1"/>
    <property type="molecule type" value="Genomic_DNA"/>
</dbReference>
<organism evidence="2">
    <name type="scientific">Planktothricoides raciborskii GIHE-MW2</name>
    <dbReference type="NCBI Taxonomy" id="2792601"/>
    <lineage>
        <taxon>Bacteria</taxon>
        <taxon>Bacillati</taxon>
        <taxon>Cyanobacteriota</taxon>
        <taxon>Cyanophyceae</taxon>
        <taxon>Oscillatoriophycideae</taxon>
        <taxon>Oscillatoriales</taxon>
        <taxon>Oscillatoriaceae</taxon>
        <taxon>Planktothricoides</taxon>
    </lineage>
</organism>
<dbReference type="RefSeq" id="WP_354635955.1">
    <property type="nucleotide sequence ID" value="NZ_CP159837.1"/>
</dbReference>
<dbReference type="Pfam" id="PF14326">
    <property type="entry name" value="DUF4384"/>
    <property type="match status" value="1"/>
</dbReference>
<evidence type="ECO:0000259" key="1">
    <source>
        <dbReference type="Pfam" id="PF14326"/>
    </source>
</evidence>
<feature type="domain" description="DUF4384" evidence="1">
    <location>
        <begin position="169"/>
        <end position="239"/>
    </location>
</feature>
<dbReference type="AlphaFoldDB" id="A0AAU8JHY7"/>